<dbReference type="PROSITE" id="PS51318">
    <property type="entry name" value="TAT"/>
    <property type="match status" value="1"/>
</dbReference>
<feature type="transmembrane region" description="Helical" evidence="1">
    <location>
        <begin position="101"/>
        <end position="124"/>
    </location>
</feature>
<dbReference type="AlphaFoldDB" id="A0A2A4EVQ3"/>
<dbReference type="Proteomes" id="UP000217994">
    <property type="component" value="Unassembled WGS sequence"/>
</dbReference>
<dbReference type="InterPro" id="IPR018688">
    <property type="entry name" value="PpoB2-like"/>
</dbReference>
<keyword evidence="1" id="KW-0812">Transmembrane</keyword>
<keyword evidence="1" id="KW-0472">Membrane</keyword>
<evidence type="ECO:0000256" key="1">
    <source>
        <dbReference type="SAM" id="Phobius"/>
    </source>
</evidence>
<accession>A0A2A4EVQ3</accession>
<feature type="non-terminal residue" evidence="2">
    <location>
        <position position="238"/>
    </location>
</feature>
<organism evidence="2 3">
    <name type="scientific">Burkholderia ubonensis subsp. mesacidophila</name>
    <dbReference type="NCBI Taxonomy" id="265293"/>
    <lineage>
        <taxon>Bacteria</taxon>
        <taxon>Pseudomonadati</taxon>
        <taxon>Pseudomonadota</taxon>
        <taxon>Betaproteobacteria</taxon>
        <taxon>Burkholderiales</taxon>
        <taxon>Burkholderiaceae</taxon>
        <taxon>Burkholderia</taxon>
        <taxon>Burkholderia cepacia complex</taxon>
    </lineage>
</organism>
<dbReference type="RefSeq" id="WP_235822260.1">
    <property type="nucleotide sequence ID" value="NZ_MTZU01000125.1"/>
</dbReference>
<comment type="caution">
    <text evidence="2">The sequence shown here is derived from an EMBL/GenBank/DDBJ whole genome shotgun (WGS) entry which is preliminary data.</text>
</comment>
<dbReference type="EMBL" id="MTZU01000125">
    <property type="protein sequence ID" value="PCE24236.1"/>
    <property type="molecule type" value="Genomic_DNA"/>
</dbReference>
<feature type="transmembrane region" description="Helical" evidence="1">
    <location>
        <begin position="67"/>
        <end position="89"/>
    </location>
</feature>
<dbReference type="Pfam" id="PF09948">
    <property type="entry name" value="PpoB2"/>
    <property type="match status" value="1"/>
</dbReference>
<keyword evidence="1" id="KW-1133">Transmembrane helix</keyword>
<evidence type="ECO:0008006" key="4">
    <source>
        <dbReference type="Google" id="ProtNLM"/>
    </source>
</evidence>
<evidence type="ECO:0000313" key="2">
    <source>
        <dbReference type="EMBL" id="PCE24236.1"/>
    </source>
</evidence>
<protein>
    <recommendedName>
        <fullName evidence="4">DUF2182 domain-containing protein</fullName>
    </recommendedName>
</protein>
<gene>
    <name evidence="2" type="ORF">BZL54_34020</name>
</gene>
<reference evidence="2 3" key="1">
    <citation type="submission" date="2017-01" db="EMBL/GenBank/DDBJ databases">
        <title>Whole-Genome Shotgun Sequencing of Two beta-Proteobacterial Species in Search of the Bulgecin Biosynthetic Cluster.</title>
        <authorList>
            <person name="Horsman M.E."/>
            <person name="Marous D.R."/>
            <person name="Li R."/>
            <person name="Oliver R.A."/>
            <person name="Byun B."/>
            <person name="Emrich S.J."/>
            <person name="Boggess B."/>
            <person name="Townsend C.A."/>
            <person name="Mobashery S."/>
        </authorList>
    </citation>
    <scope>NUCLEOTIDE SEQUENCE [LARGE SCALE GENOMIC DNA]</scope>
    <source>
        <strain evidence="2 3">ATCC 31433</strain>
    </source>
</reference>
<proteinExistence type="predicted"/>
<sequence>MAGGRASRRAFVGALAALFAVGVAATIAQGASMAAMGGVPMAGGWTVSMAWSRACGQTWPGATASFLGMWGAMTVAMMLPSLAPTLWRYRQALGAAGVARAGWLTVLAGAGYFAAWGALGVFVYPAGVALAGLAARLPGVARAFPVLAGVVVLLAGALQFTAWKARRLACCRGGAAHAASLPASAGSAWRDGLRAGCRCGACCANLMAIALAAGIMDLRVMTAVAAAITAERVAPHGA</sequence>
<name>A0A2A4EVQ3_9BURK</name>
<evidence type="ECO:0000313" key="3">
    <source>
        <dbReference type="Proteomes" id="UP000217994"/>
    </source>
</evidence>
<feature type="transmembrane region" description="Helical" evidence="1">
    <location>
        <begin position="144"/>
        <end position="163"/>
    </location>
</feature>
<dbReference type="InterPro" id="IPR006311">
    <property type="entry name" value="TAT_signal"/>
</dbReference>